<dbReference type="PANTHER" id="PTHR33087:SF38">
    <property type="entry name" value="OS10G0201600 PROTEIN"/>
    <property type="match status" value="1"/>
</dbReference>
<sequence>MTRLSSRAWGASTCLLPRMRLPAMVSPRRAPGRWSRCGPQPGPWGRAGRCGEAGCSHAPNRQRGYPRSLLRRVEEPPASPRTRAKTPLLQLVVVPRTPALQAVEDELSLALVALVLGTRPAVTPAAMLHYLHEHYGITEERVTVRRTRPDDFLVRFSRQADLELVLDNQRPEGAPFALCWRRWTRLIMGSAGPFRYRVLVGMKGISSHALSSEVAQNIIGSAGAKVEIANPEALADPDDERELFVACWCAHPDRVPDEIIMAVPEPEEEHDGEPPLSLRPDEIIHDEVPALRYLVRVRDVRVGNWGECSSSIHHRMLLHIEVPKHWRPIQRSWSSLTPTC</sequence>
<comment type="caution">
    <text evidence="2">The sequence shown here is derived from an EMBL/GenBank/DDBJ whole genome shotgun (WGS) entry which is preliminary data.</text>
</comment>
<gene>
    <name evidence="2" type="ORF">NCGR_LOCUS55955</name>
</gene>
<reference evidence="2" key="1">
    <citation type="submission" date="2020-10" db="EMBL/GenBank/DDBJ databases">
        <authorList>
            <person name="Han B."/>
            <person name="Lu T."/>
            <person name="Zhao Q."/>
            <person name="Huang X."/>
            <person name="Zhao Y."/>
        </authorList>
    </citation>
    <scope>NUCLEOTIDE SEQUENCE</scope>
</reference>
<keyword evidence="3" id="KW-1185">Reference proteome</keyword>
<dbReference type="InterPro" id="IPR053253">
    <property type="entry name" value="Sex_diff_modulator"/>
</dbReference>
<dbReference type="OrthoDB" id="696508at2759"/>
<name>A0A811RSH8_9POAL</name>
<dbReference type="EMBL" id="CAJGYO010000016">
    <property type="protein sequence ID" value="CAD6272682.1"/>
    <property type="molecule type" value="Genomic_DNA"/>
</dbReference>
<evidence type="ECO:0000313" key="2">
    <source>
        <dbReference type="EMBL" id="CAD6272682.1"/>
    </source>
</evidence>
<accession>A0A811RSH8</accession>
<feature type="region of interest" description="Disordered" evidence="1">
    <location>
        <begin position="27"/>
        <end position="82"/>
    </location>
</feature>
<protein>
    <submittedName>
        <fullName evidence="2">Uncharacterized protein</fullName>
    </submittedName>
</protein>
<dbReference type="PANTHER" id="PTHR33087">
    <property type="entry name" value="OS07G0539200 PROTEIN"/>
    <property type="match status" value="1"/>
</dbReference>
<organism evidence="2 3">
    <name type="scientific">Miscanthus lutarioriparius</name>
    <dbReference type="NCBI Taxonomy" id="422564"/>
    <lineage>
        <taxon>Eukaryota</taxon>
        <taxon>Viridiplantae</taxon>
        <taxon>Streptophyta</taxon>
        <taxon>Embryophyta</taxon>
        <taxon>Tracheophyta</taxon>
        <taxon>Spermatophyta</taxon>
        <taxon>Magnoliopsida</taxon>
        <taxon>Liliopsida</taxon>
        <taxon>Poales</taxon>
        <taxon>Poaceae</taxon>
        <taxon>PACMAD clade</taxon>
        <taxon>Panicoideae</taxon>
        <taxon>Andropogonodae</taxon>
        <taxon>Andropogoneae</taxon>
        <taxon>Saccharinae</taxon>
        <taxon>Miscanthus</taxon>
    </lineage>
</organism>
<dbReference type="AlphaFoldDB" id="A0A811RSH8"/>
<dbReference type="Proteomes" id="UP000604825">
    <property type="component" value="Unassembled WGS sequence"/>
</dbReference>
<evidence type="ECO:0000256" key="1">
    <source>
        <dbReference type="SAM" id="MobiDB-lite"/>
    </source>
</evidence>
<proteinExistence type="predicted"/>
<evidence type="ECO:0000313" key="3">
    <source>
        <dbReference type="Proteomes" id="UP000604825"/>
    </source>
</evidence>